<dbReference type="Gene3D" id="1.25.40.290">
    <property type="entry name" value="ARM repeat domains"/>
    <property type="match status" value="1"/>
</dbReference>
<evidence type="ECO:0000313" key="1">
    <source>
        <dbReference type="EMBL" id="EFM10365.1"/>
    </source>
</evidence>
<dbReference type="Proteomes" id="UP000005387">
    <property type="component" value="Unassembled WGS sequence"/>
</dbReference>
<gene>
    <name evidence="1" type="ORF">PaecuDRAFT_2801</name>
</gene>
<evidence type="ECO:0000313" key="2">
    <source>
        <dbReference type="Proteomes" id="UP000005387"/>
    </source>
</evidence>
<reference evidence="1 2" key="1">
    <citation type="submission" date="2010-07" db="EMBL/GenBank/DDBJ databases">
        <title>The draft genome of Paenibacillus curdlanolyticus YK9.</title>
        <authorList>
            <consortium name="US DOE Joint Genome Institute (JGI-PGF)"/>
            <person name="Lucas S."/>
            <person name="Copeland A."/>
            <person name="Lapidus A."/>
            <person name="Cheng J.-F."/>
            <person name="Bruce D."/>
            <person name="Goodwin L."/>
            <person name="Pitluck S."/>
            <person name="Land M.L."/>
            <person name="Hauser L."/>
            <person name="Chang Y.-J."/>
            <person name="Jeffries C."/>
            <person name="Anderson I.J."/>
            <person name="Johnson E."/>
            <person name="Loganathan U."/>
            <person name="Mulhopadhyay B."/>
            <person name="Kyrpides N."/>
            <person name="Woyke T.J."/>
        </authorList>
    </citation>
    <scope>NUCLEOTIDE SEQUENCE [LARGE SCALE GENOMIC DNA]</scope>
    <source>
        <strain evidence="1 2">YK9</strain>
    </source>
</reference>
<sequence length="390" mass="44141">MAEPLKLMYNAPFAHTFGSLVQAAWPPFDVQRFVALVEGDGWEELELKGRMRRLTTTLGELLPPEYEEAVRILCLIDEKCTGFPYLIFPEFIEIYGGAEEHWELSMAMLERFTKRSSSEFAIRPFILANPERTLARMLEWAESEDEHVRRLASEGCRPRLPWAPALPMLKKDPSPALPILERLKADESLYVRKSVANHLNDISKDNPAVVVELSQRWYGQHPLTDWIVRKGCRTLVKQAEPAVLAIFGYGADALPTAVAGEDTEPGAAGYALLQEPAALSVDKTDVHIGEASMLRYDVQLSPEAMGRVRLEYGVDYVRLKGKRSHKRFLIADKPITGETRRLSGEKRIVWQELSTRKLWPGEHRISLWVNGKEQLSTSIMLHADGKAEPQ</sequence>
<keyword evidence="2" id="KW-1185">Reference proteome</keyword>
<dbReference type="OrthoDB" id="9797162at2"/>
<name>E0IB74_9BACL</name>
<dbReference type="eggNOG" id="COG4335">
    <property type="taxonomic scope" value="Bacteria"/>
</dbReference>
<dbReference type="SUPFAM" id="SSF48371">
    <property type="entry name" value="ARM repeat"/>
    <property type="match status" value="1"/>
</dbReference>
<dbReference type="STRING" id="717606.PaecuDRAFT_2801"/>
<proteinExistence type="predicted"/>
<organism evidence="1 2">
    <name type="scientific">Paenibacillus curdlanolyticus YK9</name>
    <dbReference type="NCBI Taxonomy" id="717606"/>
    <lineage>
        <taxon>Bacteria</taxon>
        <taxon>Bacillati</taxon>
        <taxon>Bacillota</taxon>
        <taxon>Bacilli</taxon>
        <taxon>Bacillales</taxon>
        <taxon>Paenibacillaceae</taxon>
        <taxon>Paenibacillus</taxon>
    </lineage>
</organism>
<accession>E0IB74</accession>
<protein>
    <submittedName>
        <fullName evidence="1">Heat-repeat protein</fullName>
    </submittedName>
</protein>
<dbReference type="InterPro" id="IPR016024">
    <property type="entry name" value="ARM-type_fold"/>
</dbReference>
<dbReference type="InterPro" id="IPR014825">
    <property type="entry name" value="DNA_alkylation"/>
</dbReference>
<dbReference type="AlphaFoldDB" id="E0IB74"/>
<dbReference type="EMBL" id="AEDD01000007">
    <property type="protein sequence ID" value="EFM10365.1"/>
    <property type="molecule type" value="Genomic_DNA"/>
</dbReference>
<dbReference type="Pfam" id="PF08713">
    <property type="entry name" value="DNA_alkylation"/>
    <property type="match status" value="1"/>
</dbReference>
<dbReference type="RefSeq" id="WP_006038791.1">
    <property type="nucleotide sequence ID" value="NZ_AEDD01000007.1"/>
</dbReference>